<name>A0A1W1BLX4_9ZZZZ</name>
<sequence>MTLNALENSIKEEVGVLLYFSGEHCSVCHALRPKFKLLFDTKFPKMKQIYLDAQEYSALSSHFQVLSLPTIILFLDGREFRREGRLVSLYQLEETLTRPYKMLTES</sequence>
<dbReference type="Pfam" id="PF00085">
    <property type="entry name" value="Thioredoxin"/>
    <property type="match status" value="1"/>
</dbReference>
<dbReference type="AlphaFoldDB" id="A0A1W1BLX4"/>
<organism evidence="2">
    <name type="scientific">hydrothermal vent metagenome</name>
    <dbReference type="NCBI Taxonomy" id="652676"/>
    <lineage>
        <taxon>unclassified sequences</taxon>
        <taxon>metagenomes</taxon>
        <taxon>ecological metagenomes</taxon>
    </lineage>
</organism>
<reference evidence="2" key="1">
    <citation type="submission" date="2016-10" db="EMBL/GenBank/DDBJ databases">
        <authorList>
            <person name="de Groot N.N."/>
        </authorList>
    </citation>
    <scope>NUCLEOTIDE SEQUENCE</scope>
</reference>
<protein>
    <submittedName>
        <fullName evidence="2">Thioredoxin-like</fullName>
    </submittedName>
</protein>
<dbReference type="CDD" id="cd02947">
    <property type="entry name" value="TRX_family"/>
    <property type="match status" value="1"/>
</dbReference>
<dbReference type="EMBL" id="FPHM01000019">
    <property type="protein sequence ID" value="SFV54492.1"/>
    <property type="molecule type" value="Genomic_DNA"/>
</dbReference>
<dbReference type="InterPro" id="IPR013766">
    <property type="entry name" value="Thioredoxin_domain"/>
</dbReference>
<dbReference type="Gene3D" id="3.40.30.10">
    <property type="entry name" value="Glutaredoxin"/>
    <property type="match status" value="1"/>
</dbReference>
<accession>A0A1W1BLX4</accession>
<evidence type="ECO:0000259" key="1">
    <source>
        <dbReference type="Pfam" id="PF00085"/>
    </source>
</evidence>
<proteinExistence type="predicted"/>
<evidence type="ECO:0000313" key="2">
    <source>
        <dbReference type="EMBL" id="SFV54492.1"/>
    </source>
</evidence>
<feature type="domain" description="Thioredoxin" evidence="1">
    <location>
        <begin position="6"/>
        <end position="82"/>
    </location>
</feature>
<dbReference type="InterPro" id="IPR036249">
    <property type="entry name" value="Thioredoxin-like_sf"/>
</dbReference>
<dbReference type="SUPFAM" id="SSF52833">
    <property type="entry name" value="Thioredoxin-like"/>
    <property type="match status" value="1"/>
</dbReference>
<gene>
    <name evidence="2" type="ORF">MNB_SV-13-1947</name>
</gene>